<dbReference type="Pfam" id="PF01292">
    <property type="entry name" value="Ni_hydr_CYTB"/>
    <property type="match status" value="1"/>
</dbReference>
<dbReference type="GO" id="GO:0009055">
    <property type="term" value="F:electron transfer activity"/>
    <property type="evidence" value="ECO:0007669"/>
    <property type="project" value="InterPro"/>
</dbReference>
<evidence type="ECO:0000256" key="3">
    <source>
        <dbReference type="ARBA" id="ARBA00022692"/>
    </source>
</evidence>
<name>A0A255YWL4_9PROT</name>
<protein>
    <recommendedName>
        <fullName evidence="7">Cytochrome b561 bacterial/Ni-hydrogenase domain-containing protein</fullName>
    </recommendedName>
</protein>
<dbReference type="AlphaFoldDB" id="A0A255YWL4"/>
<dbReference type="InterPro" id="IPR011577">
    <property type="entry name" value="Cyt_b561_bac/Ni-Hgenase"/>
</dbReference>
<evidence type="ECO:0000256" key="4">
    <source>
        <dbReference type="ARBA" id="ARBA00022989"/>
    </source>
</evidence>
<evidence type="ECO:0000256" key="2">
    <source>
        <dbReference type="ARBA" id="ARBA00022475"/>
    </source>
</evidence>
<feature type="transmembrane region" description="Helical" evidence="6">
    <location>
        <begin position="96"/>
        <end position="117"/>
    </location>
</feature>
<evidence type="ECO:0000259" key="7">
    <source>
        <dbReference type="Pfam" id="PF01292"/>
    </source>
</evidence>
<sequence length="217" mass="23499">MRKILVWDLPTRLFHWLLVICIGGSWISAEFNAFDWHLRFGYATLGLVLFRILWGLVGSETARFTSFVRGPKAIWHHIAELRQPGRLSPHVGHNALGALAVLGLLSVVGVQAVSGLFTSDGILTDGPLVDRVSGATASLMRTIHMNNFDILLALAGLHIAAILAYALFKRLDLVRPMVTGRAPLPGNIPAPRIVSLVRALLVTALSGAAIWALVSYG</sequence>
<accession>A0A255YWL4</accession>
<feature type="transmembrane region" description="Helical" evidence="6">
    <location>
        <begin position="196"/>
        <end position="214"/>
    </location>
</feature>
<feature type="transmembrane region" description="Helical" evidence="6">
    <location>
        <begin position="40"/>
        <end position="57"/>
    </location>
</feature>
<gene>
    <name evidence="8" type="ORF">CHU95_14385</name>
</gene>
<comment type="caution">
    <text evidence="8">The sequence shown here is derived from an EMBL/GenBank/DDBJ whole genome shotgun (WGS) entry which is preliminary data.</text>
</comment>
<keyword evidence="9" id="KW-1185">Reference proteome</keyword>
<dbReference type="InterPro" id="IPR016174">
    <property type="entry name" value="Di-haem_cyt_TM"/>
</dbReference>
<reference evidence="8 9" key="1">
    <citation type="submission" date="2017-07" db="EMBL/GenBank/DDBJ databases">
        <title>Niveispirillum cyanobacteriorum sp. nov., isolated from cyanobacterial aggregates in a eutrophic lake.</title>
        <authorList>
            <person name="Cai H."/>
        </authorList>
    </citation>
    <scope>NUCLEOTIDE SEQUENCE [LARGE SCALE GENOMIC DNA]</scope>
    <source>
        <strain evidence="9">TH1-14</strain>
    </source>
</reference>
<keyword evidence="5 6" id="KW-0472">Membrane</keyword>
<dbReference type="RefSeq" id="WP_094457012.1">
    <property type="nucleotide sequence ID" value="NZ_NOXU01000030.1"/>
</dbReference>
<keyword evidence="4 6" id="KW-1133">Transmembrane helix</keyword>
<dbReference type="SUPFAM" id="SSF81342">
    <property type="entry name" value="Transmembrane di-heme cytochromes"/>
    <property type="match status" value="1"/>
</dbReference>
<feature type="transmembrane region" description="Helical" evidence="6">
    <location>
        <begin position="12"/>
        <end position="34"/>
    </location>
</feature>
<dbReference type="EMBL" id="NOXU01000030">
    <property type="protein sequence ID" value="OYQ33569.1"/>
    <property type="molecule type" value="Genomic_DNA"/>
</dbReference>
<dbReference type="InterPro" id="IPR051542">
    <property type="entry name" value="Hydrogenase_cytochrome"/>
</dbReference>
<evidence type="ECO:0000256" key="1">
    <source>
        <dbReference type="ARBA" id="ARBA00004651"/>
    </source>
</evidence>
<feature type="transmembrane region" description="Helical" evidence="6">
    <location>
        <begin position="150"/>
        <end position="168"/>
    </location>
</feature>
<proteinExistence type="predicted"/>
<evidence type="ECO:0000256" key="6">
    <source>
        <dbReference type="SAM" id="Phobius"/>
    </source>
</evidence>
<dbReference type="PANTHER" id="PTHR30485:SF2">
    <property type="entry name" value="BLL0597 PROTEIN"/>
    <property type="match status" value="1"/>
</dbReference>
<evidence type="ECO:0000313" key="8">
    <source>
        <dbReference type="EMBL" id="OYQ33569.1"/>
    </source>
</evidence>
<organism evidence="8 9">
    <name type="scientific">Niveispirillum lacus</name>
    <dbReference type="NCBI Taxonomy" id="1981099"/>
    <lineage>
        <taxon>Bacteria</taxon>
        <taxon>Pseudomonadati</taxon>
        <taxon>Pseudomonadota</taxon>
        <taxon>Alphaproteobacteria</taxon>
        <taxon>Rhodospirillales</taxon>
        <taxon>Azospirillaceae</taxon>
        <taxon>Niveispirillum</taxon>
    </lineage>
</organism>
<dbReference type="GO" id="GO:0020037">
    <property type="term" value="F:heme binding"/>
    <property type="evidence" value="ECO:0007669"/>
    <property type="project" value="TreeGrafter"/>
</dbReference>
<dbReference type="GO" id="GO:0022904">
    <property type="term" value="P:respiratory electron transport chain"/>
    <property type="evidence" value="ECO:0007669"/>
    <property type="project" value="InterPro"/>
</dbReference>
<keyword evidence="3 6" id="KW-0812">Transmembrane</keyword>
<evidence type="ECO:0000256" key="5">
    <source>
        <dbReference type="ARBA" id="ARBA00023136"/>
    </source>
</evidence>
<comment type="subcellular location">
    <subcellularLocation>
        <location evidence="1">Cell membrane</location>
        <topology evidence="1">Multi-pass membrane protein</topology>
    </subcellularLocation>
</comment>
<dbReference type="Proteomes" id="UP000216998">
    <property type="component" value="Unassembled WGS sequence"/>
</dbReference>
<feature type="domain" description="Cytochrome b561 bacterial/Ni-hydrogenase" evidence="7">
    <location>
        <begin position="6"/>
        <end position="180"/>
    </location>
</feature>
<keyword evidence="2" id="KW-1003">Cell membrane</keyword>
<dbReference type="Gene3D" id="1.20.950.20">
    <property type="entry name" value="Transmembrane di-heme cytochromes, Chain C"/>
    <property type="match status" value="1"/>
</dbReference>
<dbReference type="GO" id="GO:0005886">
    <property type="term" value="C:plasma membrane"/>
    <property type="evidence" value="ECO:0007669"/>
    <property type="project" value="UniProtKB-SubCell"/>
</dbReference>
<dbReference type="PANTHER" id="PTHR30485">
    <property type="entry name" value="NI/FE-HYDROGENASE 1 B-TYPE CYTOCHROME SUBUNIT"/>
    <property type="match status" value="1"/>
</dbReference>
<evidence type="ECO:0000313" key="9">
    <source>
        <dbReference type="Proteomes" id="UP000216998"/>
    </source>
</evidence>
<dbReference type="OrthoDB" id="196472at2"/>